<keyword evidence="2" id="KW-1185">Reference proteome</keyword>
<organism evidence="1 2">
    <name type="scientific">Thiocapsa roseopersicina</name>
    <dbReference type="NCBI Taxonomy" id="1058"/>
    <lineage>
        <taxon>Bacteria</taxon>
        <taxon>Pseudomonadati</taxon>
        <taxon>Pseudomonadota</taxon>
        <taxon>Gammaproteobacteria</taxon>
        <taxon>Chromatiales</taxon>
        <taxon>Chromatiaceae</taxon>
        <taxon>Thiocapsa</taxon>
    </lineage>
</organism>
<dbReference type="AlphaFoldDB" id="A0A1H3CPH2"/>
<name>A0A1H3CPH2_THIRO</name>
<accession>A0A1H3CPH2</accession>
<gene>
    <name evidence="1" type="ORF">SAMN05421783_13624</name>
</gene>
<protein>
    <submittedName>
        <fullName evidence="1">Uncharacterized protein</fullName>
    </submittedName>
</protein>
<sequence>MEEADVRIFFGVVSAVQRLEGRIPEPIKAEVAVRMRHALAVMARDQDHQARLDQDDLDDLARIASKLL</sequence>
<evidence type="ECO:0000313" key="1">
    <source>
        <dbReference type="EMBL" id="SDX56027.1"/>
    </source>
</evidence>
<dbReference type="EMBL" id="FNNZ01000036">
    <property type="protein sequence ID" value="SDX56027.1"/>
    <property type="molecule type" value="Genomic_DNA"/>
</dbReference>
<evidence type="ECO:0000313" key="2">
    <source>
        <dbReference type="Proteomes" id="UP000198816"/>
    </source>
</evidence>
<dbReference type="Proteomes" id="UP000198816">
    <property type="component" value="Unassembled WGS sequence"/>
</dbReference>
<proteinExistence type="predicted"/>
<reference evidence="2" key="1">
    <citation type="submission" date="2016-10" db="EMBL/GenBank/DDBJ databases">
        <authorList>
            <person name="Varghese N."/>
            <person name="Submissions S."/>
        </authorList>
    </citation>
    <scope>NUCLEOTIDE SEQUENCE [LARGE SCALE GENOMIC DNA]</scope>
    <source>
        <strain evidence="2">DSM 217</strain>
    </source>
</reference>